<feature type="compositionally biased region" description="Basic and acidic residues" evidence="1">
    <location>
        <begin position="1"/>
        <end position="29"/>
    </location>
</feature>
<evidence type="ECO:0000256" key="1">
    <source>
        <dbReference type="SAM" id="MobiDB-lite"/>
    </source>
</evidence>
<dbReference type="Proteomes" id="UP001165190">
    <property type="component" value="Unassembled WGS sequence"/>
</dbReference>
<feature type="compositionally biased region" description="Polar residues" evidence="1">
    <location>
        <begin position="155"/>
        <end position="168"/>
    </location>
</feature>
<evidence type="ECO:0000313" key="2">
    <source>
        <dbReference type="EMBL" id="GMI67137.1"/>
    </source>
</evidence>
<feature type="region of interest" description="Disordered" evidence="1">
    <location>
        <begin position="97"/>
        <end position="221"/>
    </location>
</feature>
<accession>A0A9W7GY22</accession>
<protein>
    <submittedName>
        <fullName evidence="2">Uncharacterized protein</fullName>
    </submittedName>
</protein>
<feature type="region of interest" description="Disordered" evidence="1">
    <location>
        <begin position="1"/>
        <end position="65"/>
    </location>
</feature>
<gene>
    <name evidence="2" type="ORF">HRI_000383000</name>
</gene>
<sequence length="239" mass="25505">MEDYSKGSAEDEDIQKTEPHEDDKVESARDIAVVYEDDSGCDEEEKLVSESPSVTPGIEPGDLDAADSPIVTEQATRDVEPGDLVVAELDAAASPILTEQATRDIEPGESDVAELDAADSPILTEQATRDSSELLLTDAGSKEPDEETTLPPALDTTNDSSVDASDNNAGVEDSLEAANVPVVETTDAGDGEVVDKPDIDESMENQSQPTVSVHRRLPRPTSCSSCCGLFKALWRQDDR</sequence>
<proteinExistence type="predicted"/>
<organism evidence="2 3">
    <name type="scientific">Hibiscus trionum</name>
    <name type="common">Flower of an hour</name>
    <dbReference type="NCBI Taxonomy" id="183268"/>
    <lineage>
        <taxon>Eukaryota</taxon>
        <taxon>Viridiplantae</taxon>
        <taxon>Streptophyta</taxon>
        <taxon>Embryophyta</taxon>
        <taxon>Tracheophyta</taxon>
        <taxon>Spermatophyta</taxon>
        <taxon>Magnoliopsida</taxon>
        <taxon>eudicotyledons</taxon>
        <taxon>Gunneridae</taxon>
        <taxon>Pentapetalae</taxon>
        <taxon>rosids</taxon>
        <taxon>malvids</taxon>
        <taxon>Malvales</taxon>
        <taxon>Malvaceae</taxon>
        <taxon>Malvoideae</taxon>
        <taxon>Hibiscus</taxon>
    </lineage>
</organism>
<dbReference type="PANTHER" id="PTHR37187">
    <property type="entry name" value="EXPRESSED PROTEIN"/>
    <property type="match status" value="1"/>
</dbReference>
<name>A0A9W7GY22_HIBTR</name>
<keyword evidence="3" id="KW-1185">Reference proteome</keyword>
<reference evidence="2" key="1">
    <citation type="submission" date="2023-05" db="EMBL/GenBank/DDBJ databases">
        <title>Genome and transcriptome analyses reveal genes involved in the formation of fine ridges on petal epidermal cells in Hibiscus trionum.</title>
        <authorList>
            <person name="Koshimizu S."/>
            <person name="Masuda S."/>
            <person name="Ishii T."/>
            <person name="Shirasu K."/>
            <person name="Hoshino A."/>
            <person name="Arita M."/>
        </authorList>
    </citation>
    <scope>NUCLEOTIDE SEQUENCE</scope>
    <source>
        <strain evidence="2">Hamamatsu line</strain>
    </source>
</reference>
<dbReference type="EMBL" id="BSYR01000004">
    <property type="protein sequence ID" value="GMI67137.1"/>
    <property type="molecule type" value="Genomic_DNA"/>
</dbReference>
<feature type="compositionally biased region" description="Acidic residues" evidence="1">
    <location>
        <begin position="35"/>
        <end position="45"/>
    </location>
</feature>
<dbReference type="OrthoDB" id="1926326at2759"/>
<dbReference type="AlphaFoldDB" id="A0A9W7GY22"/>
<feature type="compositionally biased region" description="Acidic residues" evidence="1">
    <location>
        <begin position="107"/>
        <end position="117"/>
    </location>
</feature>
<dbReference type="PANTHER" id="PTHR37187:SF7">
    <property type="entry name" value="EXPRESSED PROTEIN"/>
    <property type="match status" value="1"/>
</dbReference>
<comment type="caution">
    <text evidence="2">The sequence shown here is derived from an EMBL/GenBank/DDBJ whole genome shotgun (WGS) entry which is preliminary data.</text>
</comment>
<evidence type="ECO:0000313" key="3">
    <source>
        <dbReference type="Proteomes" id="UP001165190"/>
    </source>
</evidence>